<reference evidence="5 6" key="1">
    <citation type="submission" date="2011-08" db="EMBL/GenBank/DDBJ databases">
        <title>The Genome Sequence of Clostridium hathewayi WAL-18680.</title>
        <authorList>
            <consortium name="The Broad Institute Genome Sequencing Platform"/>
            <person name="Earl A."/>
            <person name="Ward D."/>
            <person name="Feldgarden M."/>
            <person name="Gevers D."/>
            <person name="Finegold S.M."/>
            <person name="Summanen P.H."/>
            <person name="Molitoris D.R."/>
            <person name="Song M."/>
            <person name="Daigneault M."/>
            <person name="Allen-Vercoe E."/>
            <person name="Young S.K."/>
            <person name="Zeng Q."/>
            <person name="Gargeya S."/>
            <person name="Fitzgerald M."/>
            <person name="Haas B."/>
            <person name="Abouelleil A."/>
            <person name="Alvarado L."/>
            <person name="Arachchi H.M."/>
            <person name="Berlin A."/>
            <person name="Brown A."/>
            <person name="Chapman S.B."/>
            <person name="Chen Z."/>
            <person name="Dunbar C."/>
            <person name="Freedman E."/>
            <person name="Gearin G."/>
            <person name="Gellesch M."/>
            <person name="Goldberg J."/>
            <person name="Griggs A."/>
            <person name="Gujja S."/>
            <person name="Heiman D."/>
            <person name="Howarth C."/>
            <person name="Larson L."/>
            <person name="Lui A."/>
            <person name="MacDonald P.J.P."/>
            <person name="Montmayeur A."/>
            <person name="Murphy C."/>
            <person name="Neiman D."/>
            <person name="Pearson M."/>
            <person name="Priest M."/>
            <person name="Roberts A."/>
            <person name="Saif S."/>
            <person name="Shea T."/>
            <person name="Shenoy N."/>
            <person name="Sisk P."/>
            <person name="Stolte C."/>
            <person name="Sykes S."/>
            <person name="Wortman J."/>
            <person name="Nusbaum C."/>
            <person name="Birren B."/>
        </authorList>
    </citation>
    <scope>NUCLEOTIDE SEQUENCE [LARGE SCALE GENOMIC DNA]</scope>
    <source>
        <strain evidence="5 6">WAL-18680</strain>
    </source>
</reference>
<keyword evidence="3" id="KW-0804">Transcription</keyword>
<dbReference type="InterPro" id="IPR036388">
    <property type="entry name" value="WH-like_DNA-bd_sf"/>
</dbReference>
<evidence type="ECO:0000313" key="5">
    <source>
        <dbReference type="EMBL" id="EHI61001.1"/>
    </source>
</evidence>
<dbReference type="PANTHER" id="PTHR43537">
    <property type="entry name" value="TRANSCRIPTIONAL REGULATOR, GNTR FAMILY"/>
    <property type="match status" value="1"/>
</dbReference>
<evidence type="ECO:0000256" key="2">
    <source>
        <dbReference type="ARBA" id="ARBA00023125"/>
    </source>
</evidence>
<evidence type="ECO:0000313" key="6">
    <source>
        <dbReference type="Proteomes" id="UP000005384"/>
    </source>
</evidence>
<dbReference type="SUPFAM" id="SSF46785">
    <property type="entry name" value="Winged helix' DNA-binding domain"/>
    <property type="match status" value="1"/>
</dbReference>
<dbReference type="SMART" id="SM00895">
    <property type="entry name" value="FCD"/>
    <property type="match status" value="1"/>
</dbReference>
<dbReference type="Gene3D" id="1.20.120.530">
    <property type="entry name" value="GntR ligand-binding domain-like"/>
    <property type="match status" value="1"/>
</dbReference>
<gene>
    <name evidence="5" type="ORF">HMPREF9473_01066</name>
</gene>
<dbReference type="CDD" id="cd07377">
    <property type="entry name" value="WHTH_GntR"/>
    <property type="match status" value="1"/>
</dbReference>
<dbReference type="AlphaFoldDB" id="G5IC83"/>
<keyword evidence="6" id="KW-1185">Reference proteome</keyword>
<feature type="domain" description="HTH gntR-type" evidence="4">
    <location>
        <begin position="14"/>
        <end position="82"/>
    </location>
</feature>
<dbReference type="Proteomes" id="UP000005384">
    <property type="component" value="Unassembled WGS sequence"/>
</dbReference>
<dbReference type="GO" id="GO:0003700">
    <property type="term" value="F:DNA-binding transcription factor activity"/>
    <property type="evidence" value="ECO:0007669"/>
    <property type="project" value="InterPro"/>
</dbReference>
<dbReference type="Pfam" id="PF07729">
    <property type="entry name" value="FCD"/>
    <property type="match status" value="1"/>
</dbReference>
<dbReference type="InterPro" id="IPR000524">
    <property type="entry name" value="Tscrpt_reg_HTH_GntR"/>
</dbReference>
<dbReference type="PANTHER" id="PTHR43537:SF5">
    <property type="entry name" value="UXU OPERON TRANSCRIPTIONAL REGULATOR"/>
    <property type="match status" value="1"/>
</dbReference>
<dbReference type="OrthoDB" id="163333at2"/>
<dbReference type="Pfam" id="PF00392">
    <property type="entry name" value="GntR"/>
    <property type="match status" value="1"/>
</dbReference>
<dbReference type="RefSeq" id="WP_006779052.1">
    <property type="nucleotide sequence ID" value="NZ_CP040506.1"/>
</dbReference>
<dbReference type="SMART" id="SM00345">
    <property type="entry name" value="HTH_GNTR"/>
    <property type="match status" value="1"/>
</dbReference>
<dbReference type="InterPro" id="IPR011711">
    <property type="entry name" value="GntR_C"/>
</dbReference>
<sequence>MNDGTIFSSVQDRDKLSHLVLNSIKEAVVQGRLKPGDKLPGLADMAEEMGVGISSVREAIKMLEALEVLESKQGKGVYVCSGLSPGAINPLSLQLILIPQSTEHLVQFREMYESAFTMLAMKNATEEDLARMEKIVVELEKKTKTQGADSEDEMVFHSCVLQCTHNPYVIRTGEAMLEVFLSTIPTCGGMADDSGIARDHRKIYESIKNHDVDSLNQVLKKSFDGWGIRLSGQDFYES</sequence>
<dbReference type="SUPFAM" id="SSF48008">
    <property type="entry name" value="GntR ligand-binding domain-like"/>
    <property type="match status" value="1"/>
</dbReference>
<dbReference type="PATRIC" id="fig|742737.3.peg.1071"/>
<keyword evidence="2" id="KW-0238">DNA-binding</keyword>
<evidence type="ECO:0000259" key="4">
    <source>
        <dbReference type="PROSITE" id="PS50949"/>
    </source>
</evidence>
<dbReference type="EMBL" id="ADLN01000009">
    <property type="protein sequence ID" value="EHI61001.1"/>
    <property type="molecule type" value="Genomic_DNA"/>
</dbReference>
<dbReference type="HOGENOM" id="CLU_017584_9_3_9"/>
<dbReference type="GO" id="GO:0003677">
    <property type="term" value="F:DNA binding"/>
    <property type="evidence" value="ECO:0007669"/>
    <property type="project" value="UniProtKB-KW"/>
</dbReference>
<organism evidence="5 6">
    <name type="scientific">Hungatella hathewayi WAL-18680</name>
    <dbReference type="NCBI Taxonomy" id="742737"/>
    <lineage>
        <taxon>Bacteria</taxon>
        <taxon>Bacillati</taxon>
        <taxon>Bacillota</taxon>
        <taxon>Clostridia</taxon>
        <taxon>Lachnospirales</taxon>
        <taxon>Lachnospiraceae</taxon>
        <taxon>Hungatella</taxon>
    </lineage>
</organism>
<proteinExistence type="predicted"/>
<dbReference type="Gene3D" id="1.10.10.10">
    <property type="entry name" value="Winged helix-like DNA-binding domain superfamily/Winged helix DNA-binding domain"/>
    <property type="match status" value="1"/>
</dbReference>
<dbReference type="InterPro" id="IPR036390">
    <property type="entry name" value="WH_DNA-bd_sf"/>
</dbReference>
<keyword evidence="1" id="KW-0805">Transcription regulation</keyword>
<comment type="caution">
    <text evidence="5">The sequence shown here is derived from an EMBL/GenBank/DDBJ whole genome shotgun (WGS) entry which is preliminary data.</text>
</comment>
<name>G5IC83_9FIRM</name>
<dbReference type="PROSITE" id="PS50949">
    <property type="entry name" value="HTH_GNTR"/>
    <property type="match status" value="1"/>
</dbReference>
<evidence type="ECO:0000256" key="3">
    <source>
        <dbReference type="ARBA" id="ARBA00023163"/>
    </source>
</evidence>
<evidence type="ECO:0000256" key="1">
    <source>
        <dbReference type="ARBA" id="ARBA00023015"/>
    </source>
</evidence>
<dbReference type="InterPro" id="IPR008920">
    <property type="entry name" value="TF_FadR/GntR_C"/>
</dbReference>
<accession>G5IC83</accession>
<protein>
    <recommendedName>
        <fullName evidence="4">HTH gntR-type domain-containing protein</fullName>
    </recommendedName>
</protein>